<evidence type="ECO:0000256" key="1">
    <source>
        <dbReference type="ARBA" id="ARBA00022670"/>
    </source>
</evidence>
<comment type="caution">
    <text evidence="5">The sequence shown here is derived from an EMBL/GenBank/DDBJ whole genome shotgun (WGS) entry which is preliminary data.</text>
</comment>
<dbReference type="Pfam" id="PF00717">
    <property type="entry name" value="Peptidase_S24"/>
    <property type="match status" value="1"/>
</dbReference>
<dbReference type="Proteomes" id="UP000611723">
    <property type="component" value="Unassembled WGS sequence"/>
</dbReference>
<dbReference type="SUPFAM" id="SSF51306">
    <property type="entry name" value="LexA/Signal peptidase"/>
    <property type="match status" value="1"/>
</dbReference>
<dbReference type="GO" id="GO:0006508">
    <property type="term" value="P:proteolysis"/>
    <property type="evidence" value="ECO:0007669"/>
    <property type="project" value="UniProtKB-KW"/>
</dbReference>
<dbReference type="GO" id="GO:0004252">
    <property type="term" value="F:serine-type endopeptidase activity"/>
    <property type="evidence" value="ECO:0007669"/>
    <property type="project" value="InterPro"/>
</dbReference>
<dbReference type="GO" id="GO:0016020">
    <property type="term" value="C:membrane"/>
    <property type="evidence" value="ECO:0007669"/>
    <property type="project" value="InterPro"/>
</dbReference>
<dbReference type="PROSITE" id="PS00501">
    <property type="entry name" value="SPASE_I_1"/>
    <property type="match status" value="1"/>
</dbReference>
<evidence type="ECO:0000313" key="5">
    <source>
        <dbReference type="EMBL" id="MBK6263521.1"/>
    </source>
</evidence>
<accession>A0A934WV61</accession>
<dbReference type="Gene3D" id="2.10.109.10">
    <property type="entry name" value="Umud Fragment, subunit A"/>
    <property type="match status" value="1"/>
</dbReference>
<organism evidence="5 6">
    <name type="scientific">Marivirga aurantiaca</name>
    <dbReference type="NCBI Taxonomy" id="2802615"/>
    <lineage>
        <taxon>Bacteria</taxon>
        <taxon>Pseudomonadati</taxon>
        <taxon>Bacteroidota</taxon>
        <taxon>Cytophagia</taxon>
        <taxon>Cytophagales</taxon>
        <taxon>Marivirgaceae</taxon>
        <taxon>Marivirga</taxon>
    </lineage>
</organism>
<keyword evidence="2" id="KW-0378">Hydrolase</keyword>
<dbReference type="InterPro" id="IPR036286">
    <property type="entry name" value="LexA/Signal_pep-like_sf"/>
</dbReference>
<name>A0A934WV61_9BACT</name>
<dbReference type="CDD" id="cd06529">
    <property type="entry name" value="S24_LexA-like"/>
    <property type="match status" value="1"/>
</dbReference>
<evidence type="ECO:0000256" key="3">
    <source>
        <dbReference type="SAM" id="MobiDB-lite"/>
    </source>
</evidence>
<dbReference type="AlphaFoldDB" id="A0A934WV61"/>
<keyword evidence="6" id="KW-1185">Reference proteome</keyword>
<dbReference type="RefSeq" id="WP_201429215.1">
    <property type="nucleotide sequence ID" value="NZ_JAEQBW010000001.1"/>
</dbReference>
<evidence type="ECO:0000313" key="6">
    <source>
        <dbReference type="Proteomes" id="UP000611723"/>
    </source>
</evidence>
<evidence type="ECO:0000259" key="4">
    <source>
        <dbReference type="Pfam" id="PF00717"/>
    </source>
</evidence>
<feature type="domain" description="Peptidase S24/S26A/S26B/S26C" evidence="4">
    <location>
        <begin position="140"/>
        <end position="219"/>
    </location>
</feature>
<dbReference type="InterPro" id="IPR039418">
    <property type="entry name" value="LexA-like"/>
</dbReference>
<sequence>MKENSNFFERLMVFSDSQGFKNINEFAEFLGYSSAEKLYRLKRSPSAKPSFDIIHDISNKFEILDLRWLITGNTYNSPDSPPESRQMNEPTDTYASSKAGNIAMVPIEARTDYIRNNGNPDYISKLTISQIAKLKNGVFRAFEVEGNSMAPTLTHGDTVFAEWVEKFENVSNDHVYVIVTKTYGIIIKRIFNKIEQSGILVARSDNSTKQDYPNINIPTTDILELWHAKMYLSSDFGTQHSIWNRINELEESIRSLKGHKEF</sequence>
<dbReference type="InterPro" id="IPR015927">
    <property type="entry name" value="Peptidase_S24_S26A/B/C"/>
</dbReference>
<proteinExistence type="predicted"/>
<protein>
    <submittedName>
        <fullName evidence="5">S24 family peptidase</fullName>
    </submittedName>
</protein>
<reference evidence="5" key="1">
    <citation type="submission" date="2021-01" db="EMBL/GenBank/DDBJ databases">
        <title>Marivirga aurantiaca sp. nov., isolated from intertidal surface sediments.</title>
        <authorList>
            <person name="Zhang M."/>
        </authorList>
    </citation>
    <scope>NUCLEOTIDE SEQUENCE</scope>
    <source>
        <strain evidence="5">S37H4</strain>
    </source>
</reference>
<gene>
    <name evidence="5" type="ORF">JKA74_00625</name>
</gene>
<feature type="region of interest" description="Disordered" evidence="3">
    <location>
        <begin position="75"/>
        <end position="94"/>
    </location>
</feature>
<dbReference type="InterPro" id="IPR019756">
    <property type="entry name" value="Pept_S26A_signal_pept_1_Ser-AS"/>
</dbReference>
<keyword evidence="1" id="KW-0645">Protease</keyword>
<evidence type="ECO:0000256" key="2">
    <source>
        <dbReference type="ARBA" id="ARBA00022801"/>
    </source>
</evidence>
<dbReference type="EMBL" id="JAEQBW010000001">
    <property type="protein sequence ID" value="MBK6263521.1"/>
    <property type="molecule type" value="Genomic_DNA"/>
</dbReference>